<feature type="region of interest" description="Disordered" evidence="1">
    <location>
        <begin position="1"/>
        <end position="33"/>
    </location>
</feature>
<keyword evidence="3" id="KW-1185">Reference proteome</keyword>
<sequence length="57" mass="6355">MAEGKPAEMTSDPGRLTRATHSHASRVATEREDSGLFDARPAVMYLQQRATPTWLVR</sequence>
<accession>C1MN34</accession>
<organism evidence="3">
    <name type="scientific">Micromonas pusilla (strain CCMP1545)</name>
    <name type="common">Picoplanktonic green alga</name>
    <dbReference type="NCBI Taxonomy" id="564608"/>
    <lineage>
        <taxon>Eukaryota</taxon>
        <taxon>Viridiplantae</taxon>
        <taxon>Chlorophyta</taxon>
        <taxon>Mamiellophyceae</taxon>
        <taxon>Mamiellales</taxon>
        <taxon>Mamiellaceae</taxon>
        <taxon>Micromonas</taxon>
    </lineage>
</organism>
<gene>
    <name evidence="2" type="ORF">MICPUCDRAFT_56761</name>
</gene>
<dbReference type="AlphaFoldDB" id="C1MN34"/>
<reference evidence="2 3" key="1">
    <citation type="journal article" date="2009" name="Science">
        <title>Green evolution and dynamic adaptations revealed by genomes of the marine picoeukaryotes Micromonas.</title>
        <authorList>
            <person name="Worden A.Z."/>
            <person name="Lee J.H."/>
            <person name="Mock T."/>
            <person name="Rouze P."/>
            <person name="Simmons M.P."/>
            <person name="Aerts A.L."/>
            <person name="Allen A.E."/>
            <person name="Cuvelier M.L."/>
            <person name="Derelle E."/>
            <person name="Everett M.V."/>
            <person name="Foulon E."/>
            <person name="Grimwood J."/>
            <person name="Gundlach H."/>
            <person name="Henrissat B."/>
            <person name="Napoli C."/>
            <person name="McDonald S.M."/>
            <person name="Parker M.S."/>
            <person name="Rombauts S."/>
            <person name="Salamov A."/>
            <person name="Von Dassow P."/>
            <person name="Badger J.H."/>
            <person name="Coutinho P.M."/>
            <person name="Demir E."/>
            <person name="Dubchak I."/>
            <person name="Gentemann C."/>
            <person name="Eikrem W."/>
            <person name="Gready J.E."/>
            <person name="John U."/>
            <person name="Lanier W."/>
            <person name="Lindquist E.A."/>
            <person name="Lucas S."/>
            <person name="Mayer K.F."/>
            <person name="Moreau H."/>
            <person name="Not F."/>
            <person name="Otillar R."/>
            <person name="Panaud O."/>
            <person name="Pangilinan J."/>
            <person name="Paulsen I."/>
            <person name="Piegu B."/>
            <person name="Poliakov A."/>
            <person name="Robbens S."/>
            <person name="Schmutz J."/>
            <person name="Toulza E."/>
            <person name="Wyss T."/>
            <person name="Zelensky A."/>
            <person name="Zhou K."/>
            <person name="Armbrust E.V."/>
            <person name="Bhattacharya D."/>
            <person name="Goodenough U.W."/>
            <person name="Van de Peer Y."/>
            <person name="Grigoriev I.V."/>
        </authorList>
    </citation>
    <scope>NUCLEOTIDE SEQUENCE [LARGE SCALE GENOMIC DNA]</scope>
    <source>
        <strain evidence="2 3">CCMP1545</strain>
    </source>
</reference>
<evidence type="ECO:0000313" key="3">
    <source>
        <dbReference type="Proteomes" id="UP000001876"/>
    </source>
</evidence>
<dbReference type="GeneID" id="9682473"/>
<dbReference type="RefSeq" id="XP_003057034.1">
    <property type="nucleotide sequence ID" value="XM_003056988.1"/>
</dbReference>
<dbReference type="OrthoDB" id="9386at13792"/>
<dbReference type="EMBL" id="GG663737">
    <property type="protein sequence ID" value="EEH58679.1"/>
    <property type="molecule type" value="Genomic_DNA"/>
</dbReference>
<evidence type="ECO:0000256" key="1">
    <source>
        <dbReference type="SAM" id="MobiDB-lite"/>
    </source>
</evidence>
<evidence type="ECO:0000313" key="2">
    <source>
        <dbReference type="EMBL" id="EEH58679.1"/>
    </source>
</evidence>
<protein>
    <submittedName>
        <fullName evidence="2">Predicted protein</fullName>
    </submittedName>
</protein>
<dbReference type="Proteomes" id="UP000001876">
    <property type="component" value="Unassembled WGS sequence"/>
</dbReference>
<name>C1MN34_MICPC</name>
<dbReference type="KEGG" id="mpp:MICPUCDRAFT_56761"/>
<proteinExistence type="predicted"/>